<protein>
    <submittedName>
        <fullName evidence="2">Uncharacterized protein</fullName>
    </submittedName>
</protein>
<reference evidence="2 3" key="1">
    <citation type="submission" date="2021-05" db="EMBL/GenBank/DDBJ databases">
        <title>Comparative genomic studies on the polysaccharide-degrading batcterial strains of the Flammeovirga genus.</title>
        <authorList>
            <person name="Zewei F."/>
            <person name="Zheng Z."/>
            <person name="Yu L."/>
            <person name="Ruyue G."/>
            <person name="Yanhong M."/>
            <person name="Yuanyuan C."/>
            <person name="Jingyan G."/>
            <person name="Wenjun H."/>
        </authorList>
    </citation>
    <scope>NUCLEOTIDE SEQUENCE [LARGE SCALE GENOMIC DNA]</scope>
    <source>
        <strain evidence="2 3">YS10</strain>
    </source>
</reference>
<evidence type="ECO:0000313" key="3">
    <source>
        <dbReference type="Proteomes" id="UP000682802"/>
    </source>
</evidence>
<feature type="transmembrane region" description="Helical" evidence="1">
    <location>
        <begin position="6"/>
        <end position="22"/>
    </location>
</feature>
<keyword evidence="1" id="KW-0812">Transmembrane</keyword>
<dbReference type="Proteomes" id="UP000682802">
    <property type="component" value="Chromosome 1"/>
</dbReference>
<evidence type="ECO:0000313" key="2">
    <source>
        <dbReference type="EMBL" id="QWG06275.1"/>
    </source>
</evidence>
<name>A0ABX8GTL1_9BACT</name>
<keyword evidence="1" id="KW-0472">Membrane</keyword>
<sequence>MLFTLLIIAVILGFVFYWIKFNDKRLINYGKLSWQKHLTIKGQEFYLEEAHFKTYHDAHAKYFKVVDSIAHYGDVLDQQYDLYDWNYSTFQFEDTLIDIRYFRSSSTIRLIKSVKPMTIKEYELISSELSEEFFKQLKKNN</sequence>
<gene>
    <name evidence="2" type="ORF">KM029_13125</name>
</gene>
<dbReference type="EMBL" id="CP076128">
    <property type="protein sequence ID" value="QWG06275.1"/>
    <property type="molecule type" value="Genomic_DNA"/>
</dbReference>
<proteinExistence type="predicted"/>
<evidence type="ECO:0000256" key="1">
    <source>
        <dbReference type="SAM" id="Phobius"/>
    </source>
</evidence>
<dbReference type="RefSeq" id="WP_144073699.1">
    <property type="nucleotide sequence ID" value="NZ_CP076128.1"/>
</dbReference>
<organism evidence="2 3">
    <name type="scientific">Flammeovirga kamogawensis</name>
    <dbReference type="NCBI Taxonomy" id="373891"/>
    <lineage>
        <taxon>Bacteria</taxon>
        <taxon>Pseudomonadati</taxon>
        <taxon>Bacteroidota</taxon>
        <taxon>Cytophagia</taxon>
        <taxon>Cytophagales</taxon>
        <taxon>Flammeovirgaceae</taxon>
        <taxon>Flammeovirga</taxon>
    </lineage>
</organism>
<keyword evidence="3" id="KW-1185">Reference proteome</keyword>
<accession>A0ABX8GTL1</accession>
<keyword evidence="1" id="KW-1133">Transmembrane helix</keyword>